<feature type="domain" description="Dihydrodipicolinate reductase N-terminal" evidence="14">
    <location>
        <begin position="5"/>
        <end position="128"/>
    </location>
</feature>
<keyword evidence="17" id="KW-1185">Reference proteome</keyword>
<dbReference type="EC" id="1.17.1.8" evidence="10 13"/>
<dbReference type="RefSeq" id="WP_069312637.1">
    <property type="nucleotide sequence ID" value="NZ_MDTU01000001.1"/>
</dbReference>
<evidence type="ECO:0000256" key="5">
    <source>
        <dbReference type="ARBA" id="ARBA00022915"/>
    </source>
</evidence>
<dbReference type="SUPFAM" id="SSF55347">
    <property type="entry name" value="Glyceraldehyde-3-phosphate dehydrogenase-like, C-terminal domain"/>
    <property type="match status" value="1"/>
</dbReference>
<evidence type="ECO:0000256" key="7">
    <source>
        <dbReference type="ARBA" id="ARBA00023027"/>
    </source>
</evidence>
<dbReference type="PIRSF" id="PIRSF000161">
    <property type="entry name" value="DHPR"/>
    <property type="match status" value="1"/>
</dbReference>
<feature type="binding site" evidence="13">
    <location>
        <begin position="125"/>
        <end position="128"/>
    </location>
    <ligand>
        <name>NAD(+)</name>
        <dbReference type="ChEBI" id="CHEBI:57540"/>
    </ligand>
</feature>
<feature type="active site" description="Proton donor" evidence="13">
    <location>
        <position position="162"/>
    </location>
</feature>
<evidence type="ECO:0000256" key="4">
    <source>
        <dbReference type="ARBA" id="ARBA00022857"/>
    </source>
</evidence>
<dbReference type="PROSITE" id="PS01298">
    <property type="entry name" value="DAPB"/>
    <property type="match status" value="1"/>
</dbReference>
<protein>
    <recommendedName>
        <fullName evidence="10 13">4-hydroxy-tetrahydrodipicolinate reductase</fullName>
        <shortName evidence="13">HTPA reductase</shortName>
        <ecNumber evidence="10 13">1.17.1.8</ecNumber>
    </recommendedName>
</protein>
<dbReference type="SUPFAM" id="SSF51735">
    <property type="entry name" value="NAD(P)-binding Rossmann-fold domains"/>
    <property type="match status" value="1"/>
</dbReference>
<evidence type="ECO:0000256" key="12">
    <source>
        <dbReference type="ARBA" id="ARBA00049396"/>
    </source>
</evidence>
<evidence type="ECO:0000256" key="1">
    <source>
        <dbReference type="ARBA" id="ARBA00006642"/>
    </source>
</evidence>
<evidence type="ECO:0000256" key="10">
    <source>
        <dbReference type="ARBA" id="ARBA00038983"/>
    </source>
</evidence>
<dbReference type="PANTHER" id="PTHR20836:SF0">
    <property type="entry name" value="4-HYDROXY-TETRAHYDRODIPICOLINATE REDUCTASE 1, CHLOROPLASTIC-RELATED"/>
    <property type="match status" value="1"/>
</dbReference>
<evidence type="ECO:0000256" key="9">
    <source>
        <dbReference type="ARBA" id="ARBA00037922"/>
    </source>
</evidence>
<comment type="subunit">
    <text evidence="13">Homotetramer.</text>
</comment>
<dbReference type="HAMAP" id="MF_00102">
    <property type="entry name" value="DapB"/>
    <property type="match status" value="1"/>
</dbReference>
<keyword evidence="8 13" id="KW-0457">Lysine biosynthesis</keyword>
<keyword evidence="7 13" id="KW-0520">NAD</keyword>
<feature type="binding site" evidence="13">
    <location>
        <begin position="9"/>
        <end position="14"/>
    </location>
    <ligand>
        <name>NAD(+)</name>
        <dbReference type="ChEBI" id="CHEBI:57540"/>
    </ligand>
</feature>
<evidence type="ECO:0000256" key="6">
    <source>
        <dbReference type="ARBA" id="ARBA00023002"/>
    </source>
</evidence>
<evidence type="ECO:0000259" key="14">
    <source>
        <dbReference type="Pfam" id="PF01113"/>
    </source>
</evidence>
<dbReference type="InterPro" id="IPR022663">
    <property type="entry name" value="DapB_C"/>
</dbReference>
<evidence type="ECO:0000256" key="2">
    <source>
        <dbReference type="ARBA" id="ARBA00022490"/>
    </source>
</evidence>
<keyword evidence="6 13" id="KW-0560">Oxidoreductase</keyword>
<comment type="function">
    <text evidence="13">Catalyzes the conversion of 4-hydroxy-tetrahydrodipicolinate (HTPA) to tetrahydrodipicolinate.</text>
</comment>
<evidence type="ECO:0000256" key="3">
    <source>
        <dbReference type="ARBA" id="ARBA00022605"/>
    </source>
</evidence>
<comment type="caution">
    <text evidence="16">The sequence shown here is derived from an EMBL/GenBank/DDBJ whole genome shotgun (WGS) entry which is preliminary data.</text>
</comment>
<evidence type="ECO:0000313" key="17">
    <source>
        <dbReference type="Proteomes" id="UP000094329"/>
    </source>
</evidence>
<evidence type="ECO:0000259" key="15">
    <source>
        <dbReference type="Pfam" id="PF05173"/>
    </source>
</evidence>
<accession>A0ABX3A2V7</accession>
<dbReference type="Pfam" id="PF01113">
    <property type="entry name" value="DapB_N"/>
    <property type="match status" value="1"/>
</dbReference>
<reference evidence="16 17" key="1">
    <citation type="submission" date="2016-08" db="EMBL/GenBank/DDBJ databases">
        <title>Draft genome sequence of Candidatus Piscirickettsia litoralis, from seawater.</title>
        <authorList>
            <person name="Wan X."/>
            <person name="Lee A.J."/>
            <person name="Hou S."/>
            <person name="Donachie S.P."/>
        </authorList>
    </citation>
    <scope>NUCLEOTIDE SEQUENCE [LARGE SCALE GENOMIC DNA]</scope>
    <source>
        <strain evidence="16 17">Y2</strain>
    </source>
</reference>
<evidence type="ECO:0000256" key="8">
    <source>
        <dbReference type="ARBA" id="ARBA00023154"/>
    </source>
</evidence>
<dbReference type="Pfam" id="PF05173">
    <property type="entry name" value="DapB_C"/>
    <property type="match status" value="1"/>
</dbReference>
<comment type="pathway">
    <text evidence="9 13">Amino-acid biosynthesis; L-lysine biosynthesis via DAP pathway; (S)-tetrahydrodipicolinate from L-aspartate: step 4/4.</text>
</comment>
<dbReference type="CDD" id="cd02274">
    <property type="entry name" value="DHDPR_N"/>
    <property type="match status" value="1"/>
</dbReference>
<dbReference type="NCBIfam" id="TIGR00036">
    <property type="entry name" value="dapB"/>
    <property type="match status" value="1"/>
</dbReference>
<comment type="caution">
    <text evidence="13">Lacks conserved residue(s) required for the propagation of feature annotation.</text>
</comment>
<evidence type="ECO:0000256" key="11">
    <source>
        <dbReference type="ARBA" id="ARBA00049080"/>
    </source>
</evidence>
<gene>
    <name evidence="13" type="primary">dapB</name>
    <name evidence="16" type="ORF">BGC07_07790</name>
</gene>
<comment type="caution">
    <text evidence="13">Was originally thought to be a dihydrodipicolinate reductase (DHDPR), catalyzing the conversion of dihydrodipicolinate to tetrahydrodipicolinate. However, it was shown in E.coli that the substrate of the enzymatic reaction is not dihydrodipicolinate (DHDP) but in fact (2S,4S)-4-hydroxy-2,3,4,5-tetrahydrodipicolinic acid (HTPA), the product released by the DapA-catalyzed reaction.</text>
</comment>
<dbReference type="EMBL" id="MDTU01000001">
    <property type="protein sequence ID" value="ODN42840.1"/>
    <property type="molecule type" value="Genomic_DNA"/>
</dbReference>
<dbReference type="InterPro" id="IPR023940">
    <property type="entry name" value="DHDPR_bac"/>
</dbReference>
<dbReference type="InterPro" id="IPR022664">
    <property type="entry name" value="DapB_N_CS"/>
</dbReference>
<comment type="catalytic activity">
    <reaction evidence="12 13">
        <text>(S)-2,3,4,5-tetrahydrodipicolinate + NAD(+) + H2O = (2S,4S)-4-hydroxy-2,3,4,5-tetrahydrodipicolinate + NADH + H(+)</text>
        <dbReference type="Rhea" id="RHEA:35323"/>
        <dbReference type="ChEBI" id="CHEBI:15377"/>
        <dbReference type="ChEBI" id="CHEBI:15378"/>
        <dbReference type="ChEBI" id="CHEBI:16845"/>
        <dbReference type="ChEBI" id="CHEBI:57540"/>
        <dbReference type="ChEBI" id="CHEBI:57945"/>
        <dbReference type="ChEBI" id="CHEBI:67139"/>
        <dbReference type="EC" id="1.17.1.8"/>
    </reaction>
</comment>
<comment type="subcellular location">
    <subcellularLocation>
        <location evidence="13">Cytoplasm</location>
    </subcellularLocation>
</comment>
<feature type="binding site" evidence="13">
    <location>
        <position position="159"/>
    </location>
    <ligand>
        <name>(S)-2,3,4,5-tetrahydrodipicolinate</name>
        <dbReference type="ChEBI" id="CHEBI:16845"/>
    </ligand>
</feature>
<dbReference type="PANTHER" id="PTHR20836">
    <property type="entry name" value="DIHYDRODIPICOLINATE REDUCTASE"/>
    <property type="match status" value="1"/>
</dbReference>
<keyword evidence="3 13" id="KW-0028">Amino-acid biosynthesis</keyword>
<dbReference type="Gene3D" id="3.30.360.10">
    <property type="entry name" value="Dihydrodipicolinate Reductase, domain 2"/>
    <property type="match status" value="1"/>
</dbReference>
<keyword evidence="4 13" id="KW-0521">NADP</keyword>
<organism evidence="16 17">
    <name type="scientific">Piscirickettsia litoralis</name>
    <dbReference type="NCBI Taxonomy" id="1891921"/>
    <lineage>
        <taxon>Bacteria</taxon>
        <taxon>Pseudomonadati</taxon>
        <taxon>Pseudomonadota</taxon>
        <taxon>Gammaproteobacteria</taxon>
        <taxon>Thiotrichales</taxon>
        <taxon>Piscirickettsiaceae</taxon>
        <taxon>Piscirickettsia</taxon>
    </lineage>
</organism>
<evidence type="ECO:0000256" key="13">
    <source>
        <dbReference type="HAMAP-Rule" id="MF_00102"/>
    </source>
</evidence>
<dbReference type="InterPro" id="IPR000846">
    <property type="entry name" value="DapB_N"/>
</dbReference>
<keyword evidence="2 13" id="KW-0963">Cytoplasm</keyword>
<feature type="domain" description="Dihydrodipicolinate reductase C-terminal" evidence="15">
    <location>
        <begin position="131"/>
        <end position="268"/>
    </location>
</feature>
<evidence type="ECO:0000313" key="16">
    <source>
        <dbReference type="EMBL" id="ODN42840.1"/>
    </source>
</evidence>
<proteinExistence type="inferred from homology"/>
<comment type="similarity">
    <text evidence="1 13">Belongs to the DapB family.</text>
</comment>
<dbReference type="Gene3D" id="3.40.50.720">
    <property type="entry name" value="NAD(P)-binding Rossmann-like Domain"/>
    <property type="match status" value="1"/>
</dbReference>
<comment type="catalytic activity">
    <reaction evidence="11 13">
        <text>(S)-2,3,4,5-tetrahydrodipicolinate + NADP(+) + H2O = (2S,4S)-4-hydroxy-2,3,4,5-tetrahydrodipicolinate + NADPH + H(+)</text>
        <dbReference type="Rhea" id="RHEA:35331"/>
        <dbReference type="ChEBI" id="CHEBI:15377"/>
        <dbReference type="ChEBI" id="CHEBI:15378"/>
        <dbReference type="ChEBI" id="CHEBI:16845"/>
        <dbReference type="ChEBI" id="CHEBI:57783"/>
        <dbReference type="ChEBI" id="CHEBI:58349"/>
        <dbReference type="ChEBI" id="CHEBI:67139"/>
        <dbReference type="EC" id="1.17.1.8"/>
    </reaction>
</comment>
<feature type="binding site" evidence="13">
    <location>
        <begin position="168"/>
        <end position="169"/>
    </location>
    <ligand>
        <name>(S)-2,3,4,5-tetrahydrodipicolinate</name>
        <dbReference type="ChEBI" id="CHEBI:16845"/>
    </ligand>
</feature>
<dbReference type="Proteomes" id="UP000094329">
    <property type="component" value="Unassembled WGS sequence"/>
</dbReference>
<sequence length="274" mass="29107">MKKHLVLVGASGRMGRAITHCLRESKDESLDLVAAIGTETSPLLGQDMGEIAGGACIGVPLTSSLDQALSQADIVIDFTPAKALVSHLERYVQANVAVVTGSTGLTGEQMEKLQLAAKKLPLLWAANMSLGIQVLLDLLRQTTAAIGQEADIEVIEAHHRNKVDAPSGTAKVLGETIANELGLSLDDCAVYGREGNTGMRTHQEIGFSTVRAGDIFGEHTILFGLAGERIELAHKASSRDCFAKGALHAAKWLSRQKNAGLYTMSDVLEIKNSI</sequence>
<keyword evidence="5 13" id="KW-0220">Diaminopimelate biosynthesis</keyword>
<feature type="binding site" evidence="13">
    <location>
        <begin position="101"/>
        <end position="103"/>
    </location>
    <ligand>
        <name>NAD(+)</name>
        <dbReference type="ChEBI" id="CHEBI:57540"/>
    </ligand>
</feature>
<name>A0ABX3A2V7_9GAMM</name>
<feature type="active site" description="Proton donor/acceptor" evidence="13">
    <location>
        <position position="158"/>
    </location>
</feature>
<dbReference type="InterPro" id="IPR036291">
    <property type="entry name" value="NAD(P)-bd_dom_sf"/>
</dbReference>